<proteinExistence type="predicted"/>
<organism evidence="1 2">
    <name type="scientific">Liparis tanakae</name>
    <name type="common">Tanaka's snailfish</name>
    <dbReference type="NCBI Taxonomy" id="230148"/>
    <lineage>
        <taxon>Eukaryota</taxon>
        <taxon>Metazoa</taxon>
        <taxon>Chordata</taxon>
        <taxon>Craniata</taxon>
        <taxon>Vertebrata</taxon>
        <taxon>Euteleostomi</taxon>
        <taxon>Actinopterygii</taxon>
        <taxon>Neopterygii</taxon>
        <taxon>Teleostei</taxon>
        <taxon>Neoteleostei</taxon>
        <taxon>Acanthomorphata</taxon>
        <taxon>Eupercaria</taxon>
        <taxon>Perciformes</taxon>
        <taxon>Cottioidei</taxon>
        <taxon>Cottales</taxon>
        <taxon>Liparidae</taxon>
        <taxon>Liparis</taxon>
    </lineage>
</organism>
<dbReference type="AlphaFoldDB" id="A0A4Z2IFY2"/>
<accession>A0A4Z2IFY2</accession>
<name>A0A4Z2IFY2_9TELE</name>
<dbReference type="EMBL" id="SRLO01000097">
    <property type="protein sequence ID" value="TNN76023.1"/>
    <property type="molecule type" value="Genomic_DNA"/>
</dbReference>
<dbReference type="Proteomes" id="UP000314294">
    <property type="component" value="Unassembled WGS sequence"/>
</dbReference>
<protein>
    <submittedName>
        <fullName evidence="1">Uncharacterized protein</fullName>
    </submittedName>
</protein>
<reference evidence="1 2" key="1">
    <citation type="submission" date="2019-03" db="EMBL/GenBank/DDBJ databases">
        <title>First draft genome of Liparis tanakae, snailfish: a comprehensive survey of snailfish specific genes.</title>
        <authorList>
            <person name="Kim W."/>
            <person name="Song I."/>
            <person name="Jeong J.-H."/>
            <person name="Kim D."/>
            <person name="Kim S."/>
            <person name="Ryu S."/>
            <person name="Song J.Y."/>
            <person name="Lee S.K."/>
        </authorList>
    </citation>
    <scope>NUCLEOTIDE SEQUENCE [LARGE SCALE GENOMIC DNA]</scope>
    <source>
        <tissue evidence="1">Muscle</tissue>
    </source>
</reference>
<evidence type="ECO:0000313" key="2">
    <source>
        <dbReference type="Proteomes" id="UP000314294"/>
    </source>
</evidence>
<evidence type="ECO:0000313" key="1">
    <source>
        <dbReference type="EMBL" id="TNN76023.1"/>
    </source>
</evidence>
<gene>
    <name evidence="1" type="ORF">EYF80_013786</name>
</gene>
<comment type="caution">
    <text evidence="1">The sequence shown here is derived from an EMBL/GenBank/DDBJ whole genome shotgun (WGS) entry which is preliminary data.</text>
</comment>
<keyword evidence="2" id="KW-1185">Reference proteome</keyword>
<sequence length="74" mass="8087">MEKVSPSPLETDIAVIDTSAGVDSVFRFLFLRRFPDVAVSHGGEEKWERGVGVMRLQAKIQISLWQLRSAGGGG</sequence>